<keyword evidence="2" id="KW-1185">Reference proteome</keyword>
<reference evidence="1" key="2">
    <citation type="submission" date="2022-01" db="EMBL/GenBank/DDBJ databases">
        <authorList>
            <person name="Yamashiro T."/>
            <person name="Shiraishi A."/>
            <person name="Satake H."/>
            <person name="Nakayama K."/>
        </authorList>
    </citation>
    <scope>NUCLEOTIDE SEQUENCE</scope>
</reference>
<reference evidence="1" key="1">
    <citation type="journal article" date="2022" name="Int. J. Mol. Sci.">
        <title>Draft Genome of Tanacetum Coccineum: Genomic Comparison of Closely Related Tanacetum-Family Plants.</title>
        <authorList>
            <person name="Yamashiro T."/>
            <person name="Shiraishi A."/>
            <person name="Nakayama K."/>
            <person name="Satake H."/>
        </authorList>
    </citation>
    <scope>NUCLEOTIDE SEQUENCE</scope>
</reference>
<dbReference type="Proteomes" id="UP001151760">
    <property type="component" value="Unassembled WGS sequence"/>
</dbReference>
<protein>
    <submittedName>
        <fullName evidence="1">Uncharacterized protein</fullName>
    </submittedName>
</protein>
<gene>
    <name evidence="1" type="ORF">Tco_0823895</name>
</gene>
<organism evidence="1 2">
    <name type="scientific">Tanacetum coccineum</name>
    <dbReference type="NCBI Taxonomy" id="301880"/>
    <lineage>
        <taxon>Eukaryota</taxon>
        <taxon>Viridiplantae</taxon>
        <taxon>Streptophyta</taxon>
        <taxon>Embryophyta</taxon>
        <taxon>Tracheophyta</taxon>
        <taxon>Spermatophyta</taxon>
        <taxon>Magnoliopsida</taxon>
        <taxon>eudicotyledons</taxon>
        <taxon>Gunneridae</taxon>
        <taxon>Pentapetalae</taxon>
        <taxon>asterids</taxon>
        <taxon>campanulids</taxon>
        <taxon>Asterales</taxon>
        <taxon>Asteraceae</taxon>
        <taxon>Asteroideae</taxon>
        <taxon>Anthemideae</taxon>
        <taxon>Anthemidinae</taxon>
        <taxon>Tanacetum</taxon>
    </lineage>
</organism>
<evidence type="ECO:0000313" key="2">
    <source>
        <dbReference type="Proteomes" id="UP001151760"/>
    </source>
</evidence>
<accession>A0ABQ5AK69</accession>
<name>A0ABQ5AK69_9ASTR</name>
<comment type="caution">
    <text evidence="1">The sequence shown here is derived from an EMBL/GenBank/DDBJ whole genome shotgun (WGS) entry which is preliminary data.</text>
</comment>
<dbReference type="EMBL" id="BQNB010012371">
    <property type="protein sequence ID" value="GJT02726.1"/>
    <property type="molecule type" value="Genomic_DNA"/>
</dbReference>
<sequence length="178" mass="20278">MLAERRYPLIRETLERMMELRLTTESEGEAVFNLLRFIQKQIDEFEGQDRIQKQTTFGKDFSNPFTAHSLLKTIWFSTHHDSHAPCYSNEALAILEKTATGKEISNPFMAVQVDVEVLQCHRKGALAKGMQIKDGTNGKGSFGDNWPKQRGGMQQQILKPSSYSTGSSMMVRSFDLER</sequence>
<evidence type="ECO:0000313" key="1">
    <source>
        <dbReference type="EMBL" id="GJT02726.1"/>
    </source>
</evidence>
<proteinExistence type="predicted"/>